<evidence type="ECO:0000313" key="5">
    <source>
        <dbReference type="EMBL" id="KEQ69631.1"/>
    </source>
</evidence>
<comment type="similarity">
    <text evidence="1">Belongs to the stealth family.</text>
</comment>
<gene>
    <name evidence="5" type="ORF">M436DRAFT_55353</name>
</gene>
<dbReference type="GO" id="GO:0046835">
    <property type="term" value="P:carbohydrate phosphorylation"/>
    <property type="evidence" value="ECO:0007669"/>
    <property type="project" value="TreeGrafter"/>
</dbReference>
<accession>A0A074X4Z5</accession>
<protein>
    <recommendedName>
        <fullName evidence="7">Stealth protein CR1 conserved region 1 domain-containing protein</fullName>
    </recommendedName>
</protein>
<reference evidence="5 6" key="1">
    <citation type="journal article" date="2014" name="BMC Genomics">
        <title>Genome sequencing of four Aureobasidium pullulans varieties: biotechnological potential, stress tolerance, and description of new species.</title>
        <authorList>
            <person name="Gostin Ar C."/>
            <person name="Ohm R.A."/>
            <person name="Kogej T."/>
            <person name="Sonjak S."/>
            <person name="Turk M."/>
            <person name="Zajc J."/>
            <person name="Zalar P."/>
            <person name="Grube M."/>
            <person name="Sun H."/>
            <person name="Han J."/>
            <person name="Sharma A."/>
            <person name="Chiniquy J."/>
            <person name="Ngan C.Y."/>
            <person name="Lipzen A."/>
            <person name="Barry K."/>
            <person name="Grigoriev I.V."/>
            <person name="Gunde-Cimerman N."/>
        </authorList>
    </citation>
    <scope>NUCLEOTIDE SEQUENCE [LARGE SCALE GENOMIC DNA]</scope>
    <source>
        <strain evidence="5 6">CBS 147.97</strain>
    </source>
</reference>
<sequence>MYPTASQLIEPVTSVSTYVFPDTSNFERLNRLADELPDFVHIPLHMAVGDEVLEGWEEDWFARADYDAAKHGRVREPKIDFVYTWVNGSDARFAHTMRPYELNSTLNDDAGEWVASHGVNRYRDWDELRYSIRSVEKHASSFSNNIQILVNAVVGLDGQMTKQRPTWLKSDSAIGDKLQVLSQEDFFGDTEAQCLPTFNSLTIENQIHNTPSNTDRIFAMSDDMFLGKPHAASDIYSPLFGTVMGFKPNSYNTIVPPSEKDALRFGEKPYLIYTSWMLNRRFGTRKRKGQVHFGHSLSRSVYKEAMEAFPRPALKSACQKFRGETGFQLYSWYNAFHYTIERHREALLWSYIMIRSDSNKDGYLDWQERQAIISDLEEGLANEGRNSFRKRMYYYVAKSLEDAGLEAPKVNVETTWTSLDGPATIANIDCFEFNVNECLAPGFSSASWDDGSNNPVFSTAAIFDRVARQDPQCGDCLTKLLLNRVEQGLSPLLPHADKDAEHRETVLKALKRYSYVVVEPDALFTMVTDAEQVRVRLIDRLGDPEKQAGQLCLNDDVTTDNETELRELRETISTLFNEHWGTPSQFEA</sequence>
<keyword evidence="6" id="KW-1185">Reference proteome</keyword>
<feature type="domain" description="Stealth protein CR1 conserved region 1" evidence="4">
    <location>
        <begin position="77"/>
        <end position="104"/>
    </location>
</feature>
<dbReference type="AlphaFoldDB" id="A0A074X4Z5"/>
<dbReference type="Pfam" id="PF17101">
    <property type="entry name" value="Stealth_CR1"/>
    <property type="match status" value="1"/>
</dbReference>
<dbReference type="OrthoDB" id="263283at2759"/>
<evidence type="ECO:0000313" key="6">
    <source>
        <dbReference type="Proteomes" id="UP000027730"/>
    </source>
</evidence>
<evidence type="ECO:0000256" key="1">
    <source>
        <dbReference type="ARBA" id="ARBA00007583"/>
    </source>
</evidence>
<evidence type="ECO:0000259" key="3">
    <source>
        <dbReference type="Pfam" id="PF11380"/>
    </source>
</evidence>
<dbReference type="Proteomes" id="UP000027730">
    <property type="component" value="Unassembled WGS sequence"/>
</dbReference>
<dbReference type="InterPro" id="IPR047141">
    <property type="entry name" value="Stealth"/>
</dbReference>
<dbReference type="GO" id="GO:0005794">
    <property type="term" value="C:Golgi apparatus"/>
    <property type="evidence" value="ECO:0007669"/>
    <property type="project" value="TreeGrafter"/>
</dbReference>
<evidence type="ECO:0000256" key="2">
    <source>
        <dbReference type="ARBA" id="ARBA00022679"/>
    </source>
</evidence>
<dbReference type="RefSeq" id="XP_013423882.1">
    <property type="nucleotide sequence ID" value="XM_013568428.1"/>
</dbReference>
<dbReference type="Pfam" id="PF11380">
    <property type="entry name" value="Stealth_CR2"/>
    <property type="match status" value="1"/>
</dbReference>
<dbReference type="InterPro" id="IPR021520">
    <property type="entry name" value="Stealth_CR2"/>
</dbReference>
<dbReference type="PANTHER" id="PTHR24045">
    <property type="match status" value="1"/>
</dbReference>
<keyword evidence="2" id="KW-0808">Transferase</keyword>
<dbReference type="HOGENOM" id="CLU_005484_2_0_1"/>
<evidence type="ECO:0008006" key="7">
    <source>
        <dbReference type="Google" id="ProtNLM"/>
    </source>
</evidence>
<evidence type="ECO:0000259" key="4">
    <source>
        <dbReference type="Pfam" id="PF17101"/>
    </source>
</evidence>
<name>A0A074X4Z5_9PEZI</name>
<dbReference type="PANTHER" id="PTHR24045:SF0">
    <property type="entry name" value="N-ACETYLGLUCOSAMINE-1-PHOSPHOTRANSFERASE SUBUNITS ALPHA_BETA"/>
    <property type="match status" value="1"/>
</dbReference>
<dbReference type="GO" id="GO:0003976">
    <property type="term" value="F:UDP-N-acetylglucosamine-lysosomal-enzyme N-acetylglucosaminephosphotransferase activity"/>
    <property type="evidence" value="ECO:0007669"/>
    <property type="project" value="TreeGrafter"/>
</dbReference>
<feature type="domain" description="Stealth protein CR2 conserved region 2" evidence="3">
    <location>
        <begin position="121"/>
        <end position="237"/>
    </location>
</feature>
<proteinExistence type="inferred from homology"/>
<dbReference type="GeneID" id="25412120"/>
<organism evidence="5 6">
    <name type="scientific">Aureobasidium namibiae CBS 147.97</name>
    <dbReference type="NCBI Taxonomy" id="1043004"/>
    <lineage>
        <taxon>Eukaryota</taxon>
        <taxon>Fungi</taxon>
        <taxon>Dikarya</taxon>
        <taxon>Ascomycota</taxon>
        <taxon>Pezizomycotina</taxon>
        <taxon>Dothideomycetes</taxon>
        <taxon>Dothideomycetidae</taxon>
        <taxon>Dothideales</taxon>
        <taxon>Saccotheciaceae</taxon>
        <taxon>Aureobasidium</taxon>
    </lineage>
</organism>
<dbReference type="InterPro" id="IPR031358">
    <property type="entry name" value="Stealth_CR1"/>
</dbReference>
<dbReference type="EMBL" id="KL584720">
    <property type="protein sequence ID" value="KEQ69631.1"/>
    <property type="molecule type" value="Genomic_DNA"/>
</dbReference>
<dbReference type="STRING" id="1043004.A0A074X4Z5"/>